<dbReference type="GO" id="GO:0008782">
    <property type="term" value="F:adenosylhomocysteine nucleosidase activity"/>
    <property type="evidence" value="ECO:0007669"/>
    <property type="project" value="TreeGrafter"/>
</dbReference>
<dbReference type="PANTHER" id="PTHR46832">
    <property type="entry name" value="5'-METHYLTHIOADENOSINE/S-ADENOSYLHOMOCYSTEINE NUCLEOSIDASE"/>
    <property type="match status" value="1"/>
</dbReference>
<comment type="caution">
    <text evidence="3">The sequence shown here is derived from an EMBL/GenBank/DDBJ whole genome shotgun (WGS) entry which is preliminary data.</text>
</comment>
<gene>
    <name evidence="3" type="ORF">GCM10010094_15700</name>
</gene>
<dbReference type="InterPro" id="IPR036465">
    <property type="entry name" value="vWFA_dom_sf"/>
</dbReference>
<dbReference type="EMBL" id="BMPQ01000003">
    <property type="protein sequence ID" value="GGK56202.1"/>
    <property type="molecule type" value="Genomic_DNA"/>
</dbReference>
<proteinExistence type="predicted"/>
<evidence type="ECO:0000256" key="1">
    <source>
        <dbReference type="SAM" id="MobiDB-lite"/>
    </source>
</evidence>
<dbReference type="SMART" id="SM00327">
    <property type="entry name" value="VWA"/>
    <property type="match status" value="1"/>
</dbReference>
<dbReference type="SUPFAM" id="SSF53167">
    <property type="entry name" value="Purine and uridine phosphorylases"/>
    <property type="match status" value="1"/>
</dbReference>
<dbReference type="InterPro" id="IPR002035">
    <property type="entry name" value="VWF_A"/>
</dbReference>
<dbReference type="GO" id="GO:0008930">
    <property type="term" value="F:methylthioadenosine nucleosidase activity"/>
    <property type="evidence" value="ECO:0007669"/>
    <property type="project" value="TreeGrafter"/>
</dbReference>
<feature type="domain" description="VWFA" evidence="2">
    <location>
        <begin position="743"/>
        <end position="943"/>
    </location>
</feature>
<reference evidence="3" key="2">
    <citation type="submission" date="2020-09" db="EMBL/GenBank/DDBJ databases">
        <authorList>
            <person name="Sun Q."/>
            <person name="Ohkuma M."/>
        </authorList>
    </citation>
    <scope>NUCLEOTIDE SEQUENCE</scope>
    <source>
        <strain evidence="3">JCM 3035</strain>
    </source>
</reference>
<dbReference type="SUPFAM" id="SSF53300">
    <property type="entry name" value="vWA-like"/>
    <property type="match status" value="1"/>
</dbReference>
<feature type="region of interest" description="Disordered" evidence="1">
    <location>
        <begin position="241"/>
        <end position="330"/>
    </location>
</feature>
<dbReference type="CDD" id="cd09008">
    <property type="entry name" value="MTAN"/>
    <property type="match status" value="1"/>
</dbReference>
<dbReference type="AlphaFoldDB" id="A0A917VAK0"/>
<dbReference type="GO" id="GO:0005829">
    <property type="term" value="C:cytosol"/>
    <property type="evidence" value="ECO:0007669"/>
    <property type="project" value="TreeGrafter"/>
</dbReference>
<dbReference type="Proteomes" id="UP000637788">
    <property type="component" value="Unassembled WGS sequence"/>
</dbReference>
<dbReference type="GO" id="GO:0019284">
    <property type="term" value="P:L-methionine salvage from S-adenosylmethionine"/>
    <property type="evidence" value="ECO:0007669"/>
    <property type="project" value="TreeGrafter"/>
</dbReference>
<dbReference type="InterPro" id="IPR000845">
    <property type="entry name" value="Nucleoside_phosphorylase_d"/>
</dbReference>
<dbReference type="Pfam" id="PF01048">
    <property type="entry name" value="PNP_UDP_1"/>
    <property type="match status" value="1"/>
</dbReference>
<protein>
    <recommendedName>
        <fullName evidence="2">VWFA domain-containing protein</fullName>
    </recommendedName>
</protein>
<dbReference type="Pfam" id="PF00092">
    <property type="entry name" value="VWA"/>
    <property type="match status" value="1"/>
</dbReference>
<dbReference type="PANTHER" id="PTHR46832:SF1">
    <property type="entry name" value="5'-METHYLTHIOADENOSINE_S-ADENOSYLHOMOCYSTEINE NUCLEOSIDASE"/>
    <property type="match status" value="1"/>
</dbReference>
<keyword evidence="4" id="KW-1185">Reference proteome</keyword>
<organism evidence="3 4">
    <name type="scientific">Streptomyces flaveus</name>
    <dbReference type="NCBI Taxonomy" id="66370"/>
    <lineage>
        <taxon>Bacteria</taxon>
        <taxon>Bacillati</taxon>
        <taxon>Actinomycetota</taxon>
        <taxon>Actinomycetes</taxon>
        <taxon>Kitasatosporales</taxon>
        <taxon>Streptomycetaceae</taxon>
        <taxon>Streptomyces</taxon>
        <taxon>Streptomyces aurantiacus group</taxon>
    </lineage>
</organism>
<evidence type="ECO:0000259" key="2">
    <source>
        <dbReference type="PROSITE" id="PS50234"/>
    </source>
</evidence>
<name>A0A917VAK0_9ACTN</name>
<reference evidence="3" key="1">
    <citation type="journal article" date="2014" name="Int. J. Syst. Evol. Microbiol.">
        <title>Complete genome sequence of Corynebacterium casei LMG S-19264T (=DSM 44701T), isolated from a smear-ripened cheese.</title>
        <authorList>
            <consortium name="US DOE Joint Genome Institute (JGI-PGF)"/>
            <person name="Walter F."/>
            <person name="Albersmeier A."/>
            <person name="Kalinowski J."/>
            <person name="Ruckert C."/>
        </authorList>
    </citation>
    <scope>NUCLEOTIDE SEQUENCE</scope>
    <source>
        <strain evidence="3">JCM 3035</strain>
    </source>
</reference>
<dbReference type="GO" id="GO:0009116">
    <property type="term" value="P:nucleoside metabolic process"/>
    <property type="evidence" value="ECO:0007669"/>
    <property type="project" value="InterPro"/>
</dbReference>
<evidence type="ECO:0000313" key="4">
    <source>
        <dbReference type="Proteomes" id="UP000637788"/>
    </source>
</evidence>
<feature type="compositionally biased region" description="Pro residues" evidence="1">
    <location>
        <begin position="254"/>
        <end position="267"/>
    </location>
</feature>
<sequence>MEWRAVREHLRTTAEYIGSKTLKDGIYVDVYLLASERARWLVHLVEIGTGNSGTAVLTERYRNELQVESVLFVGVAGGVQGLRLGDVVVPDHVYPYQSGKQSPGGFGARPRSWAPPHRFLHAAKHAARELEQLDSTDYKIHFKPIASGDVVLNDAESDLRTQILHRHYEDAAAIEMEGAGFAQAAQLADSLQALIIRGISDLADGKKYAADAAGSQERAAANAAKVAIAALAALTLPEPGESTLGRGLTSQEPAEPPVQVPSAPPPAQGLNEPPRATEPRTEPVRASQPDEILGPPLPPPPERPATGPGASTPPPRRPRRGPRPSTESRQKLLKRALPAVALVAVAAVIAVVVLPGRGDGTDDKASSALSDCGEATDRLRIAASVDKSEPLKRAAEAYGNRSAEGQCVEVKVDGVNSGTGMRALARGWKESDGYEPDVWSPAGSTWLSLARARATESNKALFPQQAESIVQSPLTIAMPKPMAKALNWPERRFDWATLAEWAQNADSFWADHDKPEWGAFKLGKTNPGYSTSGLNATVAAFFAKTGTSSELGKPHIDKPANRAFAKSIEESAVHYGDTTLTFLFNLRQADRSSPEKAMSYISAVTLEENTVAAYNAGYPCGALSGEKGCEKTSKPDTPLVSFYPKDGVPFSDHPYIELTGMSPAQKAVSGDFLAYLHDTTVFDKQFAPYGFRNHKGDDPKGSKVLNAANGVLHDAQFTRMPMPGGEVLDHLLNVWPTLRRRANVRIVIDTSESMNETVPGRGETKIKLLKQAEPALFGEFTGTDRVGLLKFSDADVLGGGKDYKELVPLGPYNEKLPGGTRADLLSDNVKSLEPEGATGLYDTLDHTTQAMRDDYDPKAINAIVLLTDGRNEDIGSLSKETLLKRIGDPDQQQIRIFTIAYGNKADEKDNNGRSVLQEIADASGGRAYDARRAETIRDVLTSVISNF</sequence>
<dbReference type="Gene3D" id="3.40.50.410">
    <property type="entry name" value="von Willebrand factor, type A domain"/>
    <property type="match status" value="1"/>
</dbReference>
<evidence type="ECO:0000313" key="3">
    <source>
        <dbReference type="EMBL" id="GGK56202.1"/>
    </source>
</evidence>
<dbReference type="Gene3D" id="3.40.50.1580">
    <property type="entry name" value="Nucleoside phosphorylase domain"/>
    <property type="match status" value="1"/>
</dbReference>
<accession>A0A917VAK0</accession>
<dbReference type="InterPro" id="IPR035994">
    <property type="entry name" value="Nucleoside_phosphorylase_sf"/>
</dbReference>
<dbReference type="PROSITE" id="PS50234">
    <property type="entry name" value="VWFA"/>
    <property type="match status" value="1"/>
</dbReference>